<dbReference type="GO" id="GO:0008270">
    <property type="term" value="F:zinc ion binding"/>
    <property type="evidence" value="ECO:0007669"/>
    <property type="project" value="TreeGrafter"/>
</dbReference>
<dbReference type="InterPro" id="IPR016195">
    <property type="entry name" value="Pol/histidinol_Pase-like"/>
</dbReference>
<evidence type="ECO:0000313" key="1">
    <source>
        <dbReference type="EMBL" id="KKT39272.1"/>
    </source>
</evidence>
<gene>
    <name evidence="1" type="ORF">UW26_C0005G0016</name>
</gene>
<dbReference type="InterPro" id="IPR050243">
    <property type="entry name" value="PHP_phosphatase"/>
</dbReference>
<proteinExistence type="predicted"/>
<dbReference type="PANTHER" id="PTHR36928:SF1">
    <property type="entry name" value="PHOSPHATASE YCDX-RELATED"/>
    <property type="match status" value="1"/>
</dbReference>
<sequence length="325" mass="37060">MIEAKEIINWLGGPVSHVHLRNEDQPAVFDIGEKHQFTTEAAVYYLENLTKNPDTRITDTNHALLDFDIENIPKPEGLTDEQWKSFTIDLASQSVSEKLKALRQNPESSRIIAGIEVDIIGENGELSLDDGCLSGLDLVIASFHSFVREFFTGEKYYTKQYLMNAYMGAVLNPHVDALGHPTKLSSRVADTIFVEDYLLLLDLMAQRKVAMEINLFEDLESQENSLTLNVVSEAVRRGVPLILSSDFHHFEESDFAKDTNVYPGVVNKHNFEEVFRNNQDFHFRLFRRLAKNINTLNKIGVTPELIVNSSNENFDRWQNEKRVVA</sequence>
<dbReference type="GO" id="GO:0005829">
    <property type="term" value="C:cytosol"/>
    <property type="evidence" value="ECO:0007669"/>
    <property type="project" value="TreeGrafter"/>
</dbReference>
<evidence type="ECO:0000313" key="2">
    <source>
        <dbReference type="Proteomes" id="UP000034097"/>
    </source>
</evidence>
<dbReference type="EMBL" id="LCHQ01000005">
    <property type="protein sequence ID" value="KKT39272.1"/>
    <property type="molecule type" value="Genomic_DNA"/>
</dbReference>
<dbReference type="GO" id="GO:0042578">
    <property type="term" value="F:phosphoric ester hydrolase activity"/>
    <property type="evidence" value="ECO:0007669"/>
    <property type="project" value="TreeGrafter"/>
</dbReference>
<comment type="caution">
    <text evidence="1">The sequence shown here is derived from an EMBL/GenBank/DDBJ whole genome shotgun (WGS) entry which is preliminary data.</text>
</comment>
<organism evidence="1 2">
    <name type="scientific">Candidatus Collierbacteria bacterium GW2011_GWF1_44_12</name>
    <dbReference type="NCBI Taxonomy" id="1618402"/>
    <lineage>
        <taxon>Bacteria</taxon>
        <taxon>Candidatus Collieribacteriota</taxon>
    </lineage>
</organism>
<evidence type="ECO:0008006" key="3">
    <source>
        <dbReference type="Google" id="ProtNLM"/>
    </source>
</evidence>
<dbReference type="SUPFAM" id="SSF89550">
    <property type="entry name" value="PHP domain-like"/>
    <property type="match status" value="1"/>
</dbReference>
<dbReference type="Proteomes" id="UP000034097">
    <property type="component" value="Unassembled WGS sequence"/>
</dbReference>
<dbReference type="Gene3D" id="3.20.20.140">
    <property type="entry name" value="Metal-dependent hydrolases"/>
    <property type="match status" value="1"/>
</dbReference>
<reference evidence="1 2" key="1">
    <citation type="journal article" date="2015" name="Nature">
        <title>rRNA introns, odd ribosomes, and small enigmatic genomes across a large radiation of phyla.</title>
        <authorList>
            <person name="Brown C.T."/>
            <person name="Hug L.A."/>
            <person name="Thomas B.C."/>
            <person name="Sharon I."/>
            <person name="Castelle C.J."/>
            <person name="Singh A."/>
            <person name="Wilkins M.J."/>
            <person name="Williams K.H."/>
            <person name="Banfield J.F."/>
        </authorList>
    </citation>
    <scope>NUCLEOTIDE SEQUENCE [LARGE SCALE GENOMIC DNA]</scope>
</reference>
<accession>A0A0G1J5E2</accession>
<dbReference type="PANTHER" id="PTHR36928">
    <property type="entry name" value="PHOSPHATASE YCDX-RELATED"/>
    <property type="match status" value="1"/>
</dbReference>
<name>A0A0G1J5E2_9BACT</name>
<protein>
    <recommendedName>
        <fullName evidence="3">PHP domain protein</fullName>
    </recommendedName>
</protein>
<dbReference type="AlphaFoldDB" id="A0A0G1J5E2"/>